<sequence>MSMERRQFLRGTAALAAAGPVAARAAPLAPNWSSLADGYAVPDWFRDAKFGIWAHWGPQCVPEAGDWYARQMYEQGRGPYDLHVQRYGHPADTGFMDIIGRWRAERWDPAALVKRYKAAGAKYFVGMAVHHDNFDLFDSPHAWNSTRVGPKRDIIAGWRDAARAEGLRFGVSNHASHAWHWYQVAYNYDPEGPRAGQRYDAARLTKADGAGKWWDGLDPQELYTGETLAAPDGFTTRAQMDAWAGATSGRWMEFAPAANPRFVANWLARQKALVERYDPDLVYFDDFGVPFGPVGLEAIAHFYNHAAKRSGRADVVLTAKQLTAFQRQALVEDIERGFSDRLRAEPWQTCTCIGEWHYNRRRFDEKSYVPARAVLQRLADIVSKNGNLLLSVPVRGDGSIDSEEERIVDQIGAWLRVNGSAIYGTRPWRTFGQGPTDLAGGMFNEGQVDKLGARDVRFTAGGGGLNAIFLGWPEGPATIAALGTRAAGRIERATLLGGGSVTMQRTVEGLTLTLPPAPAGAMLPVVRLEGAGLV</sequence>
<gene>
    <name evidence="8" type="ORF">AVT10_11015</name>
</gene>
<evidence type="ECO:0000313" key="9">
    <source>
        <dbReference type="Proteomes" id="UP000076609"/>
    </source>
</evidence>
<evidence type="ECO:0000259" key="7">
    <source>
        <dbReference type="Pfam" id="PF01120"/>
    </source>
</evidence>
<keyword evidence="3 6" id="KW-0732">Signal</keyword>
<comment type="caution">
    <text evidence="8">The sequence shown here is derived from an EMBL/GenBank/DDBJ whole genome shotgun (WGS) entry which is preliminary data.</text>
</comment>
<dbReference type="Gene3D" id="3.20.20.80">
    <property type="entry name" value="Glycosidases"/>
    <property type="match status" value="1"/>
</dbReference>
<dbReference type="RefSeq" id="WP_066688957.1">
    <property type="nucleotide sequence ID" value="NZ_CP117025.1"/>
</dbReference>
<protein>
    <recommendedName>
        <fullName evidence="2">alpha-L-fucosidase</fullName>
        <ecNumber evidence="2">3.2.1.51</ecNumber>
    </recommendedName>
</protein>
<dbReference type="InterPro" id="IPR013780">
    <property type="entry name" value="Glyco_hydro_b"/>
</dbReference>
<dbReference type="InterPro" id="IPR057739">
    <property type="entry name" value="Glyco_hydro_29_N"/>
</dbReference>
<dbReference type="Pfam" id="PF01120">
    <property type="entry name" value="Alpha_L_fucos"/>
    <property type="match status" value="1"/>
</dbReference>
<dbReference type="Gene3D" id="2.60.40.1180">
    <property type="entry name" value="Golgi alpha-mannosidase II"/>
    <property type="match status" value="1"/>
</dbReference>
<reference evidence="9" key="1">
    <citation type="submission" date="2016-01" db="EMBL/GenBank/DDBJ databases">
        <title>Draft genome of Chromobacterium sp. F49.</title>
        <authorList>
            <person name="Hong K.W."/>
        </authorList>
    </citation>
    <scope>NUCLEOTIDE SEQUENCE [LARGE SCALE GENOMIC DNA]</scope>
    <source>
        <strain evidence="9">CN3</strain>
    </source>
</reference>
<evidence type="ECO:0000256" key="5">
    <source>
        <dbReference type="ARBA" id="ARBA00023295"/>
    </source>
</evidence>
<keyword evidence="5" id="KW-0326">Glycosidase</keyword>
<evidence type="ECO:0000256" key="1">
    <source>
        <dbReference type="ARBA" id="ARBA00007951"/>
    </source>
</evidence>
<dbReference type="SMART" id="SM00812">
    <property type="entry name" value="Alpha_L_fucos"/>
    <property type="match status" value="1"/>
</dbReference>
<dbReference type="InterPro" id="IPR017853">
    <property type="entry name" value="GH"/>
</dbReference>
<evidence type="ECO:0000313" key="8">
    <source>
        <dbReference type="EMBL" id="KZE17829.1"/>
    </source>
</evidence>
<organism evidence="8 9">
    <name type="scientific">Sphingomonas hankookensis</name>
    <dbReference type="NCBI Taxonomy" id="563996"/>
    <lineage>
        <taxon>Bacteria</taxon>
        <taxon>Pseudomonadati</taxon>
        <taxon>Pseudomonadota</taxon>
        <taxon>Alphaproteobacteria</taxon>
        <taxon>Sphingomonadales</taxon>
        <taxon>Sphingomonadaceae</taxon>
        <taxon>Sphingomonas</taxon>
    </lineage>
</organism>
<dbReference type="PANTHER" id="PTHR10030">
    <property type="entry name" value="ALPHA-L-FUCOSIDASE"/>
    <property type="match status" value="1"/>
</dbReference>
<feature type="domain" description="Glycoside hydrolase family 29 N-terminal" evidence="7">
    <location>
        <begin position="24"/>
        <end position="419"/>
    </location>
</feature>
<dbReference type="EC" id="3.2.1.51" evidence="2"/>
<dbReference type="EMBL" id="LQQO01000005">
    <property type="protein sequence ID" value="KZE17829.1"/>
    <property type="molecule type" value="Genomic_DNA"/>
</dbReference>
<feature type="signal peptide" evidence="6">
    <location>
        <begin position="1"/>
        <end position="25"/>
    </location>
</feature>
<dbReference type="PROSITE" id="PS51318">
    <property type="entry name" value="TAT"/>
    <property type="match status" value="1"/>
</dbReference>
<evidence type="ECO:0000256" key="2">
    <source>
        <dbReference type="ARBA" id="ARBA00012662"/>
    </source>
</evidence>
<dbReference type="Proteomes" id="UP000076609">
    <property type="component" value="Unassembled WGS sequence"/>
</dbReference>
<dbReference type="InterPro" id="IPR000933">
    <property type="entry name" value="Glyco_hydro_29"/>
</dbReference>
<evidence type="ECO:0000256" key="3">
    <source>
        <dbReference type="ARBA" id="ARBA00022729"/>
    </source>
</evidence>
<dbReference type="SUPFAM" id="SSF51445">
    <property type="entry name" value="(Trans)glycosidases"/>
    <property type="match status" value="1"/>
</dbReference>
<dbReference type="InterPro" id="IPR006311">
    <property type="entry name" value="TAT_signal"/>
</dbReference>
<evidence type="ECO:0000256" key="4">
    <source>
        <dbReference type="ARBA" id="ARBA00022801"/>
    </source>
</evidence>
<keyword evidence="4" id="KW-0378">Hydrolase</keyword>
<feature type="chain" id="PRO_5046463502" description="alpha-L-fucosidase" evidence="6">
    <location>
        <begin position="26"/>
        <end position="534"/>
    </location>
</feature>
<dbReference type="PANTHER" id="PTHR10030:SF37">
    <property type="entry name" value="ALPHA-L-FUCOSIDASE-RELATED"/>
    <property type="match status" value="1"/>
</dbReference>
<comment type="similarity">
    <text evidence="1">Belongs to the glycosyl hydrolase 29 family.</text>
</comment>
<proteinExistence type="inferred from homology"/>
<name>A0ABR5YFN2_9SPHN</name>
<keyword evidence="9" id="KW-1185">Reference proteome</keyword>
<accession>A0ABR5YFN2</accession>
<evidence type="ECO:0000256" key="6">
    <source>
        <dbReference type="SAM" id="SignalP"/>
    </source>
</evidence>